<comment type="caution">
    <text evidence="2">The sequence shown here is derived from an EMBL/GenBank/DDBJ whole genome shotgun (WGS) entry which is preliminary data.</text>
</comment>
<gene>
    <name evidence="2" type="ORF">O9K51_01305</name>
</gene>
<accession>A0AB34G4J7</accession>
<evidence type="ECO:0000313" key="2">
    <source>
        <dbReference type="EMBL" id="KAJ6446532.1"/>
    </source>
</evidence>
<sequence length="68" mass="7140">MKASLVILVTLGGIASAAQYRGLRTVKDSRGHDKQEWYQVKATCSSRAKCTKTGNSCTAGSSGKATCT</sequence>
<feature type="chain" id="PRO_5044196736" description="Antifungal protein" evidence="1">
    <location>
        <begin position="18"/>
        <end position="68"/>
    </location>
</feature>
<proteinExistence type="predicted"/>
<name>A0AB34G4J7_9HYPO</name>
<keyword evidence="3" id="KW-1185">Reference proteome</keyword>
<evidence type="ECO:0000256" key="1">
    <source>
        <dbReference type="SAM" id="SignalP"/>
    </source>
</evidence>
<dbReference type="EMBL" id="JAQHRD010000001">
    <property type="protein sequence ID" value="KAJ6446532.1"/>
    <property type="molecule type" value="Genomic_DNA"/>
</dbReference>
<evidence type="ECO:0008006" key="4">
    <source>
        <dbReference type="Google" id="ProtNLM"/>
    </source>
</evidence>
<evidence type="ECO:0000313" key="3">
    <source>
        <dbReference type="Proteomes" id="UP001163105"/>
    </source>
</evidence>
<reference evidence="2" key="1">
    <citation type="submission" date="2023-01" db="EMBL/GenBank/DDBJ databases">
        <title>The growth and conidiation of Purpureocillium lavendulum are regulated by nitrogen source and histone H3K14 acetylation.</title>
        <authorList>
            <person name="Tang P."/>
            <person name="Han J."/>
            <person name="Zhang C."/>
            <person name="Tang P."/>
            <person name="Qi F."/>
            <person name="Zhang K."/>
            <person name="Liang L."/>
        </authorList>
    </citation>
    <scope>NUCLEOTIDE SEQUENCE</scope>
    <source>
        <strain evidence="2">YMF1.00683</strain>
    </source>
</reference>
<dbReference type="Proteomes" id="UP001163105">
    <property type="component" value="Unassembled WGS sequence"/>
</dbReference>
<keyword evidence="1" id="KW-0732">Signal</keyword>
<organism evidence="2 3">
    <name type="scientific">Purpureocillium lavendulum</name>
    <dbReference type="NCBI Taxonomy" id="1247861"/>
    <lineage>
        <taxon>Eukaryota</taxon>
        <taxon>Fungi</taxon>
        <taxon>Dikarya</taxon>
        <taxon>Ascomycota</taxon>
        <taxon>Pezizomycotina</taxon>
        <taxon>Sordariomycetes</taxon>
        <taxon>Hypocreomycetidae</taxon>
        <taxon>Hypocreales</taxon>
        <taxon>Ophiocordycipitaceae</taxon>
        <taxon>Purpureocillium</taxon>
    </lineage>
</organism>
<protein>
    <recommendedName>
        <fullName evidence="4">Antifungal protein</fullName>
    </recommendedName>
</protein>
<dbReference type="AlphaFoldDB" id="A0AB34G4J7"/>
<feature type="signal peptide" evidence="1">
    <location>
        <begin position="1"/>
        <end position="17"/>
    </location>
</feature>